<reference evidence="2" key="1">
    <citation type="submission" date="2019-11" db="UniProtKB">
        <authorList>
            <consortium name="WormBaseParasite"/>
        </authorList>
    </citation>
    <scope>IDENTIFICATION</scope>
</reference>
<sequence length="50" mass="5785">MRQSVPIRVHQAGSSALHIFLLIFTYLWLAADLPLSLFNRTKTEDWLSQV</sequence>
<accession>A0A5K3G5A2</accession>
<proteinExistence type="predicted"/>
<organism evidence="2">
    <name type="scientific">Mesocestoides corti</name>
    <name type="common">Flatworm</name>
    <dbReference type="NCBI Taxonomy" id="53468"/>
    <lineage>
        <taxon>Eukaryota</taxon>
        <taxon>Metazoa</taxon>
        <taxon>Spiralia</taxon>
        <taxon>Lophotrochozoa</taxon>
        <taxon>Platyhelminthes</taxon>
        <taxon>Cestoda</taxon>
        <taxon>Eucestoda</taxon>
        <taxon>Cyclophyllidea</taxon>
        <taxon>Mesocestoididae</taxon>
        <taxon>Mesocestoides</taxon>
    </lineage>
</organism>
<keyword evidence="1" id="KW-0472">Membrane</keyword>
<dbReference type="WBParaSite" id="MCU_014580-RA">
    <property type="protein sequence ID" value="MCU_014580-RA"/>
    <property type="gene ID" value="MCU_014580"/>
</dbReference>
<evidence type="ECO:0000313" key="2">
    <source>
        <dbReference type="WBParaSite" id="MCU_014580-RA"/>
    </source>
</evidence>
<keyword evidence="1" id="KW-1133">Transmembrane helix</keyword>
<protein>
    <submittedName>
        <fullName evidence="2">TMhelix containing protein</fullName>
    </submittedName>
</protein>
<name>A0A5K3G5A2_MESCO</name>
<feature type="transmembrane region" description="Helical" evidence="1">
    <location>
        <begin position="12"/>
        <end position="31"/>
    </location>
</feature>
<evidence type="ECO:0000256" key="1">
    <source>
        <dbReference type="SAM" id="Phobius"/>
    </source>
</evidence>
<keyword evidence="1" id="KW-0812">Transmembrane</keyword>
<dbReference type="AlphaFoldDB" id="A0A5K3G5A2"/>